<dbReference type="PROSITE" id="PS50076">
    <property type="entry name" value="DNAJ_2"/>
    <property type="match status" value="1"/>
</dbReference>
<dbReference type="PRINTS" id="PR00625">
    <property type="entry name" value="JDOMAIN"/>
</dbReference>
<dbReference type="PANTHER" id="PTHR43096:SF52">
    <property type="entry name" value="DNAJ HOMOLOG 1, MITOCHONDRIAL-RELATED"/>
    <property type="match status" value="1"/>
</dbReference>
<dbReference type="SUPFAM" id="SSF46565">
    <property type="entry name" value="Chaperone J-domain"/>
    <property type="match status" value="1"/>
</dbReference>
<dbReference type="Gene3D" id="2.60.260.20">
    <property type="entry name" value="Urease metallochaperone UreE, N-terminal domain"/>
    <property type="match status" value="2"/>
</dbReference>
<dbReference type="PROSITE" id="PS00636">
    <property type="entry name" value="DNAJ_1"/>
    <property type="match status" value="1"/>
</dbReference>
<gene>
    <name evidence="3" type="primary">dnaJ_2</name>
    <name evidence="3" type="ORF">NCTC11535_01341</name>
</gene>
<dbReference type="RefSeq" id="WP_111836611.1">
    <property type="nucleotide sequence ID" value="NZ_UAPQ01000007.1"/>
</dbReference>
<keyword evidence="3" id="KW-0346">Stress response</keyword>
<dbReference type="InterPro" id="IPR002939">
    <property type="entry name" value="DnaJ_C"/>
</dbReference>
<dbReference type="InterPro" id="IPR008971">
    <property type="entry name" value="HSP40/DnaJ_pept-bd"/>
</dbReference>
<name>A0ABY1VRK4_9ACTO</name>
<dbReference type="PANTHER" id="PTHR43096">
    <property type="entry name" value="DNAJ HOMOLOG 1, MITOCHONDRIAL-RELATED"/>
    <property type="match status" value="1"/>
</dbReference>
<reference evidence="3 4" key="1">
    <citation type="submission" date="2018-06" db="EMBL/GenBank/DDBJ databases">
        <authorList>
            <consortium name="Pathogen Informatics"/>
            <person name="Doyle S."/>
        </authorList>
    </citation>
    <scope>NUCLEOTIDE SEQUENCE [LARGE SCALE GENOMIC DNA]</scope>
    <source>
        <strain evidence="3 4">NCTC11535</strain>
    </source>
</reference>
<dbReference type="CDD" id="cd06257">
    <property type="entry name" value="DnaJ"/>
    <property type="match status" value="1"/>
</dbReference>
<dbReference type="Gene3D" id="1.10.287.110">
    <property type="entry name" value="DnaJ domain"/>
    <property type="match status" value="1"/>
</dbReference>
<keyword evidence="4" id="KW-1185">Reference proteome</keyword>
<evidence type="ECO:0000313" key="3">
    <source>
        <dbReference type="EMBL" id="SPT53668.1"/>
    </source>
</evidence>
<dbReference type="InterPro" id="IPR036869">
    <property type="entry name" value="J_dom_sf"/>
</dbReference>
<dbReference type="Proteomes" id="UP000250006">
    <property type="component" value="Unassembled WGS sequence"/>
</dbReference>
<evidence type="ECO:0000256" key="1">
    <source>
        <dbReference type="ARBA" id="ARBA00023186"/>
    </source>
</evidence>
<protein>
    <submittedName>
        <fullName evidence="3">Heat shock protein J</fullName>
    </submittedName>
</protein>
<evidence type="ECO:0000259" key="2">
    <source>
        <dbReference type="PROSITE" id="PS50076"/>
    </source>
</evidence>
<organism evidence="3 4">
    <name type="scientific">Actinomyces bovis</name>
    <dbReference type="NCBI Taxonomy" id="1658"/>
    <lineage>
        <taxon>Bacteria</taxon>
        <taxon>Bacillati</taxon>
        <taxon>Actinomycetota</taxon>
        <taxon>Actinomycetes</taxon>
        <taxon>Actinomycetales</taxon>
        <taxon>Actinomycetaceae</taxon>
        <taxon>Actinomyces</taxon>
    </lineage>
</organism>
<dbReference type="CDD" id="cd10747">
    <property type="entry name" value="DnaJ_C"/>
    <property type="match status" value="1"/>
</dbReference>
<dbReference type="SUPFAM" id="SSF49493">
    <property type="entry name" value="HSP40/DnaJ peptide-binding domain"/>
    <property type="match status" value="2"/>
</dbReference>
<dbReference type="Pfam" id="PF01556">
    <property type="entry name" value="DnaJ_C"/>
    <property type="match status" value="1"/>
</dbReference>
<dbReference type="SMART" id="SM00271">
    <property type="entry name" value="DnaJ"/>
    <property type="match status" value="1"/>
</dbReference>
<dbReference type="EMBL" id="UAPQ01000007">
    <property type="protein sequence ID" value="SPT53668.1"/>
    <property type="molecule type" value="Genomic_DNA"/>
</dbReference>
<evidence type="ECO:0000313" key="4">
    <source>
        <dbReference type="Proteomes" id="UP000250006"/>
    </source>
</evidence>
<keyword evidence="1" id="KW-0143">Chaperone</keyword>
<proteinExistence type="predicted"/>
<sequence length="338" mass="35207">MASQDWMTKDFYAVLGISKGADAAAIKKAYRTLAKKYHPDRNPGDEAAAERFKNIGEAYAVLSDEGERKQYDAIRSMAGGGARFTSGASGAGSAGFEDIFSSMFGGASTGRPGAEPDIDELLRMFGGQASPTRKHGRPGAFDFGGFGGFGSRGRSQRGADVTTTVTLPLRDAVSGTDAELTADGRTTRVRIPAGVTDGKKIRLRGKGRPGSGGGEAGDMIVTIKVAEHPVYGFDGTNLTMKLPVTLSEAALGGDVEVPLPDGATARMRIKAGTASGTTMRLRGKGPKSKGGKPCDVLVILEVAVPKRLSKEAKQALEAFDAAMGECDLRAAVREAATK</sequence>
<dbReference type="InterPro" id="IPR018253">
    <property type="entry name" value="DnaJ_domain_CS"/>
</dbReference>
<comment type="caution">
    <text evidence="3">The sequence shown here is derived from an EMBL/GenBank/DDBJ whole genome shotgun (WGS) entry which is preliminary data.</text>
</comment>
<dbReference type="InterPro" id="IPR001623">
    <property type="entry name" value="DnaJ_domain"/>
</dbReference>
<feature type="domain" description="J" evidence="2">
    <location>
        <begin position="10"/>
        <end position="75"/>
    </location>
</feature>
<accession>A0ABY1VRK4</accession>
<dbReference type="Pfam" id="PF00226">
    <property type="entry name" value="DnaJ"/>
    <property type="match status" value="1"/>
</dbReference>